<dbReference type="Proteomes" id="UP000760480">
    <property type="component" value="Unassembled WGS sequence"/>
</dbReference>
<dbReference type="SUPFAM" id="SSF52980">
    <property type="entry name" value="Restriction endonuclease-like"/>
    <property type="match status" value="1"/>
</dbReference>
<proteinExistence type="predicted"/>
<dbReference type="Gene3D" id="3.90.1570.10">
    <property type="entry name" value="tt1808, chain A"/>
    <property type="match status" value="1"/>
</dbReference>
<sequence>MPNTAKKLTLYDDLLALPDHVVGEIIGGQLHVQPRPAGKHTLAHSELIVELGGPFNRGRGGPGGWWILTEPEIHFIRDTEVAVPDLAGWRRERMPALPEDHRFEIVPDWVCEILSPSTARKDRALKLPLYARFGVAHAWLVDPAARTLEAFELREGLWSLVGVFKDEDTVAAPPFAAVPFGLAVLWG</sequence>
<keyword evidence="2" id="KW-0378">Hydrolase</keyword>
<dbReference type="InterPro" id="IPR011335">
    <property type="entry name" value="Restrct_endonuc-II-like"/>
</dbReference>
<gene>
    <name evidence="2" type="ORF">E4P82_03460</name>
</gene>
<reference evidence="2 3" key="1">
    <citation type="submission" date="2019-03" db="EMBL/GenBank/DDBJ databases">
        <title>Metabolic reconstructions from genomes of highly enriched 'Candidatus Accumulibacter' and 'Candidatus Competibacter' bioreactor populations.</title>
        <authorList>
            <person name="Annavajhala M.K."/>
            <person name="Welles L."/>
            <person name="Abbas B."/>
            <person name="Sorokin D."/>
            <person name="Park H."/>
            <person name="Van Loosdrecht M."/>
            <person name="Chandran K."/>
        </authorList>
    </citation>
    <scope>NUCLEOTIDE SEQUENCE [LARGE SCALE GENOMIC DNA]</scope>
    <source>
        <strain evidence="2 3">SBR_G</strain>
    </source>
</reference>
<dbReference type="InterPro" id="IPR008538">
    <property type="entry name" value="Uma2"/>
</dbReference>
<dbReference type="PANTHER" id="PTHR34107:SF4">
    <property type="entry name" value="SLL1222 PROTEIN"/>
    <property type="match status" value="1"/>
</dbReference>
<dbReference type="CDD" id="cd06260">
    <property type="entry name" value="DUF820-like"/>
    <property type="match status" value="1"/>
</dbReference>
<keyword evidence="2" id="KW-0540">Nuclease</keyword>
<dbReference type="EMBL" id="SPMZ01000011">
    <property type="protein sequence ID" value="NMQ18336.1"/>
    <property type="molecule type" value="Genomic_DNA"/>
</dbReference>
<evidence type="ECO:0000313" key="3">
    <source>
        <dbReference type="Proteomes" id="UP000760480"/>
    </source>
</evidence>
<dbReference type="InterPro" id="IPR012296">
    <property type="entry name" value="Nuclease_put_TT1808"/>
</dbReference>
<keyword evidence="2" id="KW-0255">Endonuclease</keyword>
<name>A0ABX1TK40_9GAMM</name>
<keyword evidence="3" id="KW-1185">Reference proteome</keyword>
<evidence type="ECO:0000313" key="2">
    <source>
        <dbReference type="EMBL" id="NMQ18336.1"/>
    </source>
</evidence>
<dbReference type="RefSeq" id="WP_169247593.1">
    <property type="nucleotide sequence ID" value="NZ_SPMZ01000011.1"/>
</dbReference>
<protein>
    <submittedName>
        <fullName evidence="2">Uma2 family endonuclease</fullName>
    </submittedName>
</protein>
<comment type="caution">
    <text evidence="2">The sequence shown here is derived from an EMBL/GenBank/DDBJ whole genome shotgun (WGS) entry which is preliminary data.</text>
</comment>
<dbReference type="PANTHER" id="PTHR34107">
    <property type="entry name" value="SLL0198 PROTEIN-RELATED"/>
    <property type="match status" value="1"/>
</dbReference>
<organism evidence="2 3">
    <name type="scientific">Candidatus Competibacter phosphatis</name>
    <dbReference type="NCBI Taxonomy" id="221280"/>
    <lineage>
        <taxon>Bacteria</taxon>
        <taxon>Pseudomonadati</taxon>
        <taxon>Pseudomonadota</taxon>
        <taxon>Gammaproteobacteria</taxon>
        <taxon>Candidatus Competibacteraceae</taxon>
        <taxon>Candidatus Competibacter</taxon>
    </lineage>
</organism>
<dbReference type="Pfam" id="PF05685">
    <property type="entry name" value="Uma2"/>
    <property type="match status" value="1"/>
</dbReference>
<evidence type="ECO:0000259" key="1">
    <source>
        <dbReference type="Pfam" id="PF05685"/>
    </source>
</evidence>
<accession>A0ABX1TK40</accession>
<dbReference type="GO" id="GO:0004519">
    <property type="term" value="F:endonuclease activity"/>
    <property type="evidence" value="ECO:0007669"/>
    <property type="project" value="UniProtKB-KW"/>
</dbReference>
<feature type="domain" description="Putative restriction endonuclease" evidence="1">
    <location>
        <begin position="15"/>
        <end position="176"/>
    </location>
</feature>